<dbReference type="EMBL" id="DRFT01000123">
    <property type="protein sequence ID" value="HDZ49930.1"/>
    <property type="molecule type" value="Genomic_DNA"/>
</dbReference>
<keyword evidence="1" id="KW-0472">Membrane</keyword>
<accession>A0A7C1M7U2</accession>
<evidence type="ECO:0000256" key="1">
    <source>
        <dbReference type="SAM" id="Phobius"/>
    </source>
</evidence>
<sequence>MDCCASQTEDGIIDSMDIKPGPRAVTIRYKLDYSSKSYLFTKLLDYTTTNFYILAPTVFQTASDSLILEGPVEIEGRPYTALGLEEEMFANSRITVEISDLPSQGWRFTHTAIFGLIAFFVVLGLAYPLLKKSKTSKKQASQKRIKPAEAKEDLEAERKTLLSLIAHLDDQFEAKEVPEHLYREMRKEFKEKLVKIMQALAKRGKQK</sequence>
<comment type="caution">
    <text evidence="2">The sequence shown here is derived from an EMBL/GenBank/DDBJ whole genome shotgun (WGS) entry which is preliminary data.</text>
</comment>
<proteinExistence type="predicted"/>
<dbReference type="AlphaFoldDB" id="A0A7C1M7U2"/>
<keyword evidence="1" id="KW-1133">Transmembrane helix</keyword>
<keyword evidence="1" id="KW-0812">Transmembrane</keyword>
<protein>
    <submittedName>
        <fullName evidence="2">Uncharacterized protein</fullName>
    </submittedName>
</protein>
<organism evidence="2">
    <name type="scientific">Aerophobetes bacterium</name>
    <dbReference type="NCBI Taxonomy" id="2030807"/>
    <lineage>
        <taxon>Bacteria</taxon>
        <taxon>Candidatus Aerophobota</taxon>
    </lineage>
</organism>
<dbReference type="Proteomes" id="UP000885667">
    <property type="component" value="Unassembled WGS sequence"/>
</dbReference>
<feature type="transmembrane region" description="Helical" evidence="1">
    <location>
        <begin position="108"/>
        <end position="130"/>
    </location>
</feature>
<reference evidence="2" key="1">
    <citation type="journal article" date="2020" name="mSystems">
        <title>Genome- and Community-Level Interaction Insights into Carbon Utilization and Element Cycling Functions of Hydrothermarchaeota in Hydrothermal Sediment.</title>
        <authorList>
            <person name="Zhou Z."/>
            <person name="Liu Y."/>
            <person name="Xu W."/>
            <person name="Pan J."/>
            <person name="Luo Z.H."/>
            <person name="Li M."/>
        </authorList>
    </citation>
    <scope>NUCLEOTIDE SEQUENCE [LARGE SCALE GENOMIC DNA]</scope>
    <source>
        <strain evidence="2">HyVt-329</strain>
    </source>
</reference>
<gene>
    <name evidence="2" type="ORF">ENH69_01765</name>
</gene>
<name>A0A7C1M7U2_UNCAE</name>
<evidence type="ECO:0000313" key="2">
    <source>
        <dbReference type="EMBL" id="HDZ49930.1"/>
    </source>
</evidence>